<dbReference type="EMBL" id="GEDV01002919">
    <property type="protein sequence ID" value="JAP85638.1"/>
    <property type="molecule type" value="Transcribed_RNA"/>
</dbReference>
<accession>A0A131Z3T9</accession>
<protein>
    <recommendedName>
        <fullName evidence="3">8 kDa Amblyomma family member</fullName>
    </recommendedName>
</protein>
<sequence>MSMSVRVSLAFTFATISLLLIFVSVIVATSTDPFFTMSTCSGDCQTNSSEHNQGCPDQCQCKELLEENAGNHKGECVNLPPRHLNHSAQPH</sequence>
<proteinExistence type="predicted"/>
<evidence type="ECO:0008006" key="3">
    <source>
        <dbReference type="Google" id="ProtNLM"/>
    </source>
</evidence>
<feature type="signal peptide" evidence="1">
    <location>
        <begin position="1"/>
        <end position="28"/>
    </location>
</feature>
<dbReference type="AlphaFoldDB" id="A0A131Z3T9"/>
<evidence type="ECO:0000256" key="1">
    <source>
        <dbReference type="SAM" id="SignalP"/>
    </source>
</evidence>
<keyword evidence="1" id="KW-0732">Signal</keyword>
<feature type="chain" id="PRO_5007286686" description="8 kDa Amblyomma family member" evidence="1">
    <location>
        <begin position="29"/>
        <end position="91"/>
    </location>
</feature>
<organism evidence="2">
    <name type="scientific">Rhipicephalus appendiculatus</name>
    <name type="common">Brown ear tick</name>
    <dbReference type="NCBI Taxonomy" id="34631"/>
    <lineage>
        <taxon>Eukaryota</taxon>
        <taxon>Metazoa</taxon>
        <taxon>Ecdysozoa</taxon>
        <taxon>Arthropoda</taxon>
        <taxon>Chelicerata</taxon>
        <taxon>Arachnida</taxon>
        <taxon>Acari</taxon>
        <taxon>Parasitiformes</taxon>
        <taxon>Ixodida</taxon>
        <taxon>Ixodoidea</taxon>
        <taxon>Ixodidae</taxon>
        <taxon>Rhipicephalinae</taxon>
        <taxon>Rhipicephalus</taxon>
        <taxon>Rhipicephalus</taxon>
    </lineage>
</organism>
<evidence type="ECO:0000313" key="2">
    <source>
        <dbReference type="EMBL" id="JAP85638.1"/>
    </source>
</evidence>
<reference evidence="2" key="1">
    <citation type="journal article" date="2016" name="Ticks Tick Borne Dis.">
        <title>De novo assembly and annotation of the salivary gland transcriptome of Rhipicephalus appendiculatus male and female ticks during blood feeding.</title>
        <authorList>
            <person name="de Castro M.H."/>
            <person name="de Klerk D."/>
            <person name="Pienaar R."/>
            <person name="Latif A.A."/>
            <person name="Rees D.J."/>
            <person name="Mans B.J."/>
        </authorList>
    </citation>
    <scope>NUCLEOTIDE SEQUENCE</scope>
    <source>
        <tissue evidence="2">Salivary glands</tissue>
    </source>
</reference>
<name>A0A131Z3T9_RHIAP</name>